<keyword evidence="3" id="KW-0547">Nucleotide-binding</keyword>
<dbReference type="InterPro" id="IPR042099">
    <property type="entry name" value="ANL_N_sf"/>
</dbReference>
<dbReference type="PANTHER" id="PTHR43272">
    <property type="entry name" value="LONG-CHAIN-FATTY-ACID--COA LIGASE"/>
    <property type="match status" value="1"/>
</dbReference>
<dbReference type="GO" id="GO:0004467">
    <property type="term" value="F:long-chain fatty acid-CoA ligase activity"/>
    <property type="evidence" value="ECO:0007669"/>
    <property type="project" value="UniProtKB-EC"/>
</dbReference>
<dbReference type="GO" id="GO:0005524">
    <property type="term" value="F:ATP binding"/>
    <property type="evidence" value="ECO:0007669"/>
    <property type="project" value="UniProtKB-KW"/>
</dbReference>
<gene>
    <name evidence="7" type="ORF">Ctob_011497</name>
</gene>
<keyword evidence="8" id="KW-1185">Reference proteome</keyword>
<dbReference type="InterPro" id="IPR020845">
    <property type="entry name" value="AMP-binding_CS"/>
</dbReference>
<accession>A0A0M0JJ48</accession>
<feature type="domain" description="AMP-dependent synthetase/ligase" evidence="6">
    <location>
        <begin position="328"/>
        <end position="782"/>
    </location>
</feature>
<evidence type="ECO:0000256" key="1">
    <source>
        <dbReference type="ARBA" id="ARBA00006432"/>
    </source>
</evidence>
<evidence type="ECO:0000256" key="2">
    <source>
        <dbReference type="ARBA" id="ARBA00022598"/>
    </source>
</evidence>
<evidence type="ECO:0000256" key="3">
    <source>
        <dbReference type="ARBA" id="ARBA00022741"/>
    </source>
</evidence>
<sequence length="970" mass="104263">MTGAFSTLHVLGAASFAPMARYSGFAATRSSAVGPRMVYNVDAAMAVDGQSSMYNFADGAGTVAARVGQRWGNGGYYDRGMGRGGTQNPYAMNRRRRMLDMAAPYEDEMYGGGAYDVPPPPYDMAPPPYDEMPPPQPYDRMGMEPPPYDLERRIVELERALMGNGGAMGGGVMGGGMGMGGRLDWLDSQLGPTSGPDMDRLSRLEDMARRQGLYDNYGVIISMLGFTLVSPEMDPVIMAAAAVLLTLIMLGMLGSKPRFPQTPLPYGVFDEKGVLWHRDSVGTHKATLPGITTGYEIMKSACAKGGAMKTAGKRRIVKRHWVEHDGKKVEKLELSSEYEWMTYADFDTQMHAIGSGMVSLASLAANDCVIIYAETAREWFLAAQGAFTQGLTVVTIYATLGEEGFTHGAAQTKAKLVVADAKLLKVLGKVFKSKDPKLNNLKKVVYIPDEPLTPDKIVADQTLEAIAEISSCGVEVITLADLMKKGQAAPLAPRPPTPADIAIIMYTSGTTGAPKGVMITHANVVATAAGLSDKMKSFNMMSGEQEVFLAYLPLAHIMEMAAELMCYFIGMQVGYGSPHTLTPTGVKVYQGANGKSPFPAGGSMGDAQCLKPSLMVFAPAVLDKVYIGLNQKMAAASPVVQKLFKWGLAAGERRYDQGLIGSSWFYNKIVFKKVQALLGGNLKACITGSAPLSPSIQKFAQTCFNCPVRQGYGLTETCASSVIGEACENATGIIGPPTTSTSIKLRDWEEGGYRLSDATLKGVEMPRGEILIGGPMVCKGYFVDPSDPDPDVVAKNKSEFVQDADGVTYFCTGDIGQVSRNGCVQIIDRKKDLVKLQQGEYVALSKVENAMKNCTLVEVPCCYAESTYDYCVALVCPSHLALKALAKTLGVASEDVAVLCEDPKIVAEVSKQILAAVKGKLTGFEIPKKVALIADTFTPENEMLTSAFKLKRKPIADQHRAVLNKLYGKK</sequence>
<keyword evidence="2 7" id="KW-0436">Ligase</keyword>
<comment type="caution">
    <text evidence="7">The sequence shown here is derived from an EMBL/GenBank/DDBJ whole genome shotgun (WGS) entry which is preliminary data.</text>
</comment>
<evidence type="ECO:0000313" key="7">
    <source>
        <dbReference type="EMBL" id="KOO26616.1"/>
    </source>
</evidence>
<comment type="catalytic activity">
    <reaction evidence="5">
        <text>a long-chain fatty acid + ATP + CoA = a long-chain fatty acyl-CoA + AMP + diphosphate</text>
        <dbReference type="Rhea" id="RHEA:15421"/>
        <dbReference type="ChEBI" id="CHEBI:30616"/>
        <dbReference type="ChEBI" id="CHEBI:33019"/>
        <dbReference type="ChEBI" id="CHEBI:57287"/>
        <dbReference type="ChEBI" id="CHEBI:57560"/>
        <dbReference type="ChEBI" id="CHEBI:83139"/>
        <dbReference type="ChEBI" id="CHEBI:456215"/>
        <dbReference type="EC" id="6.2.1.3"/>
    </reaction>
</comment>
<evidence type="ECO:0000313" key="8">
    <source>
        <dbReference type="Proteomes" id="UP000037460"/>
    </source>
</evidence>
<evidence type="ECO:0000256" key="4">
    <source>
        <dbReference type="ARBA" id="ARBA00022840"/>
    </source>
</evidence>
<evidence type="ECO:0000256" key="5">
    <source>
        <dbReference type="ARBA" id="ARBA00036813"/>
    </source>
</evidence>
<dbReference type="OrthoDB" id="1700726at2759"/>
<proteinExistence type="inferred from homology"/>
<dbReference type="PANTHER" id="PTHR43272:SF83">
    <property type="entry name" value="ACYL-COA SYNTHETASE LONG-CHAIN, ISOFORM J"/>
    <property type="match status" value="1"/>
</dbReference>
<dbReference type="GO" id="GO:0005783">
    <property type="term" value="C:endoplasmic reticulum"/>
    <property type="evidence" value="ECO:0007669"/>
    <property type="project" value="TreeGrafter"/>
</dbReference>
<keyword evidence="4" id="KW-0067">ATP-binding</keyword>
<dbReference type="PROSITE" id="PS00455">
    <property type="entry name" value="AMP_BINDING"/>
    <property type="match status" value="1"/>
</dbReference>
<dbReference type="SUPFAM" id="SSF56801">
    <property type="entry name" value="Acetyl-CoA synthetase-like"/>
    <property type="match status" value="1"/>
</dbReference>
<protein>
    <submittedName>
        <fullName evidence="7">Long-chain-fatty-acid--ligase 4-like protein</fullName>
    </submittedName>
</protein>
<name>A0A0M0JJ48_9EUKA</name>
<dbReference type="EMBL" id="JWZX01002827">
    <property type="protein sequence ID" value="KOO26616.1"/>
    <property type="molecule type" value="Genomic_DNA"/>
</dbReference>
<organism evidence="7 8">
    <name type="scientific">Chrysochromulina tobinii</name>
    <dbReference type="NCBI Taxonomy" id="1460289"/>
    <lineage>
        <taxon>Eukaryota</taxon>
        <taxon>Haptista</taxon>
        <taxon>Haptophyta</taxon>
        <taxon>Prymnesiophyceae</taxon>
        <taxon>Prymnesiales</taxon>
        <taxon>Chrysochromulinaceae</taxon>
        <taxon>Chrysochromulina</taxon>
    </lineage>
</organism>
<dbReference type="AlphaFoldDB" id="A0A0M0JJ48"/>
<dbReference type="Pfam" id="PF00501">
    <property type="entry name" value="AMP-binding"/>
    <property type="match status" value="1"/>
</dbReference>
<dbReference type="InterPro" id="IPR000873">
    <property type="entry name" value="AMP-dep_synth/lig_dom"/>
</dbReference>
<reference evidence="8" key="1">
    <citation type="journal article" date="2015" name="PLoS Genet.">
        <title>Genome Sequence and Transcriptome Analyses of Chrysochromulina tobin: Metabolic Tools for Enhanced Algal Fitness in the Prominent Order Prymnesiales (Haptophyceae).</title>
        <authorList>
            <person name="Hovde B.T."/>
            <person name="Deodato C.R."/>
            <person name="Hunsperger H.M."/>
            <person name="Ryken S.A."/>
            <person name="Yost W."/>
            <person name="Jha R.K."/>
            <person name="Patterson J."/>
            <person name="Monnat R.J. Jr."/>
            <person name="Barlow S.B."/>
            <person name="Starkenburg S.R."/>
            <person name="Cattolico R.A."/>
        </authorList>
    </citation>
    <scope>NUCLEOTIDE SEQUENCE</scope>
    <source>
        <strain evidence="8">CCMP291</strain>
    </source>
</reference>
<dbReference type="Proteomes" id="UP000037460">
    <property type="component" value="Unassembled WGS sequence"/>
</dbReference>
<dbReference type="GO" id="GO:0016020">
    <property type="term" value="C:membrane"/>
    <property type="evidence" value="ECO:0007669"/>
    <property type="project" value="TreeGrafter"/>
</dbReference>
<evidence type="ECO:0000259" key="6">
    <source>
        <dbReference type="Pfam" id="PF00501"/>
    </source>
</evidence>
<dbReference type="Gene3D" id="3.40.50.12780">
    <property type="entry name" value="N-terminal domain of ligase-like"/>
    <property type="match status" value="1"/>
</dbReference>
<comment type="similarity">
    <text evidence="1">Belongs to the ATP-dependent AMP-binding enzyme family.</text>
</comment>